<keyword evidence="2" id="KW-0805">Transcription regulation</keyword>
<keyword evidence="3" id="KW-0804">Transcription</keyword>
<dbReference type="OrthoDB" id="1898027at2759"/>
<protein>
    <recommendedName>
        <fullName evidence="6">BHLH domain-containing protein</fullName>
    </recommendedName>
</protein>
<name>A0A7J0ESP3_9ERIC</name>
<evidence type="ECO:0000259" key="6">
    <source>
        <dbReference type="PROSITE" id="PS50888"/>
    </source>
</evidence>
<dbReference type="GO" id="GO:0046983">
    <property type="term" value="F:protein dimerization activity"/>
    <property type="evidence" value="ECO:0007669"/>
    <property type="project" value="InterPro"/>
</dbReference>
<feature type="compositionally biased region" description="Basic and acidic residues" evidence="5">
    <location>
        <begin position="43"/>
        <end position="57"/>
    </location>
</feature>
<comment type="subcellular location">
    <subcellularLocation>
        <location evidence="1">Nucleus</location>
    </subcellularLocation>
</comment>
<evidence type="ECO:0000256" key="1">
    <source>
        <dbReference type="ARBA" id="ARBA00004123"/>
    </source>
</evidence>
<evidence type="ECO:0000313" key="7">
    <source>
        <dbReference type="EMBL" id="GFY89350.1"/>
    </source>
</evidence>
<evidence type="ECO:0000256" key="3">
    <source>
        <dbReference type="ARBA" id="ARBA00023163"/>
    </source>
</evidence>
<sequence>MSSAIGQPSEGKESDGDTLSLKTRRRHRRIKYLQTEKMAVQHSTEEGSNAKKQLDHNAKERVRRMKLNASYLALRSLLPNARRSKVEISPPNNF</sequence>
<feature type="domain" description="BHLH" evidence="6">
    <location>
        <begin position="51"/>
        <end position="94"/>
    </location>
</feature>
<organism evidence="7 8">
    <name type="scientific">Actinidia rufa</name>
    <dbReference type="NCBI Taxonomy" id="165716"/>
    <lineage>
        <taxon>Eukaryota</taxon>
        <taxon>Viridiplantae</taxon>
        <taxon>Streptophyta</taxon>
        <taxon>Embryophyta</taxon>
        <taxon>Tracheophyta</taxon>
        <taxon>Spermatophyta</taxon>
        <taxon>Magnoliopsida</taxon>
        <taxon>eudicotyledons</taxon>
        <taxon>Gunneridae</taxon>
        <taxon>Pentapetalae</taxon>
        <taxon>asterids</taxon>
        <taxon>Ericales</taxon>
        <taxon>Actinidiaceae</taxon>
        <taxon>Actinidia</taxon>
    </lineage>
</organism>
<feature type="region of interest" description="Disordered" evidence="5">
    <location>
        <begin position="38"/>
        <end position="57"/>
    </location>
</feature>
<dbReference type="Pfam" id="PF00010">
    <property type="entry name" value="HLH"/>
    <property type="match status" value="1"/>
</dbReference>
<dbReference type="GO" id="GO:0005634">
    <property type="term" value="C:nucleus"/>
    <property type="evidence" value="ECO:0007669"/>
    <property type="project" value="UniProtKB-SubCell"/>
</dbReference>
<feature type="region of interest" description="Disordered" evidence="5">
    <location>
        <begin position="1"/>
        <end position="27"/>
    </location>
</feature>
<dbReference type="InterPro" id="IPR011598">
    <property type="entry name" value="bHLH_dom"/>
</dbReference>
<accession>A0A7J0ESP3</accession>
<evidence type="ECO:0000313" key="8">
    <source>
        <dbReference type="Proteomes" id="UP000585474"/>
    </source>
</evidence>
<dbReference type="EMBL" id="BJWL01000006">
    <property type="protein sequence ID" value="GFY89350.1"/>
    <property type="molecule type" value="Genomic_DNA"/>
</dbReference>
<evidence type="ECO:0000256" key="2">
    <source>
        <dbReference type="ARBA" id="ARBA00023015"/>
    </source>
</evidence>
<dbReference type="AlphaFoldDB" id="A0A7J0ESP3"/>
<dbReference type="Gene3D" id="4.10.280.10">
    <property type="entry name" value="Helix-loop-helix DNA-binding domain"/>
    <property type="match status" value="1"/>
</dbReference>
<dbReference type="Proteomes" id="UP000585474">
    <property type="component" value="Unassembled WGS sequence"/>
</dbReference>
<keyword evidence="8" id="KW-1185">Reference proteome</keyword>
<evidence type="ECO:0000256" key="5">
    <source>
        <dbReference type="SAM" id="MobiDB-lite"/>
    </source>
</evidence>
<proteinExistence type="predicted"/>
<dbReference type="SUPFAM" id="SSF47459">
    <property type="entry name" value="HLH, helix-loop-helix DNA-binding domain"/>
    <property type="match status" value="1"/>
</dbReference>
<gene>
    <name evidence="7" type="ORF">Acr_06g0012900</name>
</gene>
<dbReference type="PROSITE" id="PS50888">
    <property type="entry name" value="BHLH"/>
    <property type="match status" value="1"/>
</dbReference>
<dbReference type="InterPro" id="IPR036638">
    <property type="entry name" value="HLH_DNA-bd_sf"/>
</dbReference>
<reference evidence="7 8" key="1">
    <citation type="submission" date="2019-07" db="EMBL/GenBank/DDBJ databases">
        <title>De Novo Assembly of kiwifruit Actinidia rufa.</title>
        <authorList>
            <person name="Sugita-Konishi S."/>
            <person name="Sato K."/>
            <person name="Mori E."/>
            <person name="Abe Y."/>
            <person name="Kisaki G."/>
            <person name="Hamano K."/>
            <person name="Suezawa K."/>
            <person name="Otani M."/>
            <person name="Fukuda T."/>
            <person name="Manabe T."/>
            <person name="Gomi K."/>
            <person name="Tabuchi M."/>
            <person name="Akimitsu K."/>
            <person name="Kataoka I."/>
        </authorList>
    </citation>
    <scope>NUCLEOTIDE SEQUENCE [LARGE SCALE GENOMIC DNA]</scope>
    <source>
        <strain evidence="8">cv. Fuchu</strain>
    </source>
</reference>
<comment type="caution">
    <text evidence="7">The sequence shown here is derived from an EMBL/GenBank/DDBJ whole genome shotgun (WGS) entry which is preliminary data.</text>
</comment>
<evidence type="ECO:0000256" key="4">
    <source>
        <dbReference type="ARBA" id="ARBA00023242"/>
    </source>
</evidence>
<keyword evidence="4" id="KW-0539">Nucleus</keyword>